<proteinExistence type="predicted"/>
<dbReference type="InterPro" id="IPR014710">
    <property type="entry name" value="RmlC-like_jellyroll"/>
</dbReference>
<gene>
    <name evidence="1" type="ORF">KMW28_05725</name>
</gene>
<accession>A0AAX1NAP0</accession>
<dbReference type="RefSeq" id="WP_169664218.1">
    <property type="nucleotide sequence ID" value="NZ_CP076132.1"/>
</dbReference>
<dbReference type="SUPFAM" id="SSF51206">
    <property type="entry name" value="cAMP-binding domain-like"/>
    <property type="match status" value="1"/>
</dbReference>
<sequence>MIRNEQHLREIDFISRSIDDVYKMSEEGKDILMKQLLRIEKKKGEKLFISQKEKDRVYVLVQGSFKDISYDEEGNEMLLCLGYEGDICMKFSSYSEEYSIDEEFILYENAVLYYTDIPFLKTLYETNIEWANWGRCLAEKVALEWSYFADSLRYFKAKERYIKLLNDKPFISNRIPLQDIANYLGITPVSLSRIRNKITKGN</sequence>
<organism evidence="1 2">
    <name type="scientific">Flammeovirga yaeyamensis</name>
    <dbReference type="NCBI Taxonomy" id="367791"/>
    <lineage>
        <taxon>Bacteria</taxon>
        <taxon>Pseudomonadati</taxon>
        <taxon>Bacteroidota</taxon>
        <taxon>Cytophagia</taxon>
        <taxon>Cytophagales</taxon>
        <taxon>Flammeovirgaceae</taxon>
        <taxon>Flammeovirga</taxon>
    </lineage>
</organism>
<dbReference type="KEGG" id="fya:KMW28_05725"/>
<keyword evidence="2" id="KW-1185">Reference proteome</keyword>
<evidence type="ECO:0008006" key="3">
    <source>
        <dbReference type="Google" id="ProtNLM"/>
    </source>
</evidence>
<dbReference type="Gene3D" id="2.60.120.10">
    <property type="entry name" value="Jelly Rolls"/>
    <property type="match status" value="1"/>
</dbReference>
<dbReference type="Proteomes" id="UP000678679">
    <property type="component" value="Chromosome 1"/>
</dbReference>
<evidence type="ECO:0000313" key="1">
    <source>
        <dbReference type="EMBL" id="QWG03078.1"/>
    </source>
</evidence>
<evidence type="ECO:0000313" key="2">
    <source>
        <dbReference type="Proteomes" id="UP000678679"/>
    </source>
</evidence>
<dbReference type="AlphaFoldDB" id="A0AAX1NAP0"/>
<dbReference type="InterPro" id="IPR018490">
    <property type="entry name" value="cNMP-bd_dom_sf"/>
</dbReference>
<name>A0AAX1NAP0_9BACT</name>
<dbReference type="EMBL" id="CP076132">
    <property type="protein sequence ID" value="QWG03078.1"/>
    <property type="molecule type" value="Genomic_DNA"/>
</dbReference>
<protein>
    <recommendedName>
        <fullName evidence="3">Crp/Fnr family transcriptional regulator</fullName>
    </recommendedName>
</protein>
<reference evidence="1 2" key="1">
    <citation type="submission" date="2021-05" db="EMBL/GenBank/DDBJ databases">
        <title>Comparative genomic studies on the polysaccharide-degrading batcterial strains of the Flammeovirga genus.</title>
        <authorList>
            <person name="Zewei F."/>
            <person name="Zheng Z."/>
            <person name="Yu L."/>
            <person name="Ruyue G."/>
            <person name="Yanhong M."/>
            <person name="Yuanyuan C."/>
            <person name="Jingyan G."/>
            <person name="Wenjun H."/>
        </authorList>
    </citation>
    <scope>NUCLEOTIDE SEQUENCE [LARGE SCALE GENOMIC DNA]</scope>
    <source>
        <strain evidence="1 2">NBRC:100898</strain>
    </source>
</reference>